<evidence type="ECO:0000313" key="3">
    <source>
        <dbReference type="Proteomes" id="UP001595758"/>
    </source>
</evidence>
<proteinExistence type="predicted"/>
<comment type="caution">
    <text evidence="2">The sequence shown here is derived from an EMBL/GenBank/DDBJ whole genome shotgun (WGS) entry which is preliminary data.</text>
</comment>
<dbReference type="EMBL" id="JBHSAB010000001">
    <property type="protein sequence ID" value="MFC3907537.1"/>
    <property type="molecule type" value="Genomic_DNA"/>
</dbReference>
<keyword evidence="3" id="KW-1185">Reference proteome</keyword>
<evidence type="ECO:0000313" key="2">
    <source>
        <dbReference type="EMBL" id="MFC3907537.1"/>
    </source>
</evidence>
<dbReference type="Proteomes" id="UP001595758">
    <property type="component" value="Unassembled WGS sequence"/>
</dbReference>
<dbReference type="SMART" id="SM00953">
    <property type="entry name" value="RES"/>
    <property type="match status" value="1"/>
</dbReference>
<reference evidence="3" key="1">
    <citation type="journal article" date="2019" name="Int. J. Syst. Evol. Microbiol.">
        <title>The Global Catalogue of Microorganisms (GCM) 10K type strain sequencing project: providing services to taxonomists for standard genome sequencing and annotation.</title>
        <authorList>
            <consortium name="The Broad Institute Genomics Platform"/>
            <consortium name="The Broad Institute Genome Sequencing Center for Infectious Disease"/>
            <person name="Wu L."/>
            <person name="Ma J."/>
        </authorList>
    </citation>
    <scope>NUCLEOTIDE SEQUENCE [LARGE SCALE GENOMIC DNA]</scope>
    <source>
        <strain evidence="3">CCUG 59858</strain>
    </source>
</reference>
<organism evidence="2 3">
    <name type="scientific">Legionella dresdenensis</name>
    <dbReference type="NCBI Taxonomy" id="450200"/>
    <lineage>
        <taxon>Bacteria</taxon>
        <taxon>Pseudomonadati</taxon>
        <taxon>Pseudomonadota</taxon>
        <taxon>Gammaproteobacteria</taxon>
        <taxon>Legionellales</taxon>
        <taxon>Legionellaceae</taxon>
        <taxon>Legionella</taxon>
    </lineage>
</organism>
<accession>A0ABV8CC78</accession>
<evidence type="ECO:0000259" key="1">
    <source>
        <dbReference type="SMART" id="SM00953"/>
    </source>
</evidence>
<gene>
    <name evidence="2" type="ORF">ACFORL_00405</name>
</gene>
<dbReference type="InterPro" id="IPR014914">
    <property type="entry name" value="RES_dom"/>
</dbReference>
<feature type="domain" description="RES" evidence="1">
    <location>
        <begin position="67"/>
        <end position="202"/>
    </location>
</feature>
<dbReference type="RefSeq" id="WP_382339994.1">
    <property type="nucleotide sequence ID" value="NZ_JBHSAB010000001.1"/>
</dbReference>
<protein>
    <submittedName>
        <fullName evidence="2">RES family NAD+ phosphorylase</fullName>
    </submittedName>
</protein>
<sequence>MTIWEDCKGIEQITAISEKPWRVVEAQHISSSRDLVDDIEEHELLEQLLEDTKPDIDKQYNYLIFTPFRYPPLEYGSRFGQKHEKSLWYGSLDLPTAMAEVAYYRLKFFADTQADLGYIELPLTAFSVLLQTKKGIDLTTLPFNRFSDSISHKNSYLDSQTLGSDMRNAEIEAFIFFSARTSEMKKNIAAFTPNVFCKTNSGYINEQQNWRCHASKEAVEFSRQNLFCNEKMVFQKVDF</sequence>
<dbReference type="Pfam" id="PF08808">
    <property type="entry name" value="RES"/>
    <property type="match status" value="1"/>
</dbReference>
<name>A0ABV8CC78_9GAMM</name>